<name>A0A7M1LED2_9BACT</name>
<evidence type="ECO:0000313" key="3">
    <source>
        <dbReference type="Proteomes" id="UP000594749"/>
    </source>
</evidence>
<dbReference type="Proteomes" id="UP000594749">
    <property type="component" value="Chromosome"/>
</dbReference>
<proteinExistence type="predicted"/>
<reference evidence="2 3" key="1">
    <citation type="submission" date="2020-10" db="EMBL/GenBank/DDBJ databases">
        <title>Campylobacter and Helicobacter PacBio genomes.</title>
        <authorList>
            <person name="Lane C."/>
        </authorList>
    </citation>
    <scope>NUCLEOTIDE SEQUENCE [LARGE SCALE GENOMIC DNA]</scope>
    <source>
        <strain evidence="2 3">2016D-0077</strain>
    </source>
</reference>
<accession>A0A7M1LED2</accession>
<keyword evidence="1" id="KW-0175">Coiled coil</keyword>
<dbReference type="AlphaFoldDB" id="A0A7M1LED2"/>
<protein>
    <recommendedName>
        <fullName evidence="4">DUF904 domain-containing protein</fullName>
    </recommendedName>
</protein>
<sequence length="84" mass="9578">MFENSFDGDNIVPTLGDKVKELINKYKSVVSENESLRNELTATKAQNEALNLQLDKLEEDMTVKNLSDDELFKEIEDVLNSERA</sequence>
<evidence type="ECO:0008006" key="4">
    <source>
        <dbReference type="Google" id="ProtNLM"/>
    </source>
</evidence>
<evidence type="ECO:0000256" key="1">
    <source>
        <dbReference type="SAM" id="Coils"/>
    </source>
</evidence>
<keyword evidence="3" id="KW-1185">Reference proteome</keyword>
<dbReference type="RefSeq" id="WP_025803691.1">
    <property type="nucleotide sequence ID" value="NZ_CP053842.1"/>
</dbReference>
<gene>
    <name evidence="2" type="ORF">IMC76_05540</name>
</gene>
<evidence type="ECO:0000313" key="2">
    <source>
        <dbReference type="EMBL" id="QOQ86691.1"/>
    </source>
</evidence>
<dbReference type="OrthoDB" id="5362376at2"/>
<dbReference type="EMBL" id="CP063078">
    <property type="protein sequence ID" value="QOQ86691.1"/>
    <property type="molecule type" value="Genomic_DNA"/>
</dbReference>
<feature type="coiled-coil region" evidence="1">
    <location>
        <begin position="19"/>
        <end position="67"/>
    </location>
</feature>
<organism evidence="2 3">
    <name type="scientific">Campylobacter corcagiensis</name>
    <dbReference type="NCBI Taxonomy" id="1448857"/>
    <lineage>
        <taxon>Bacteria</taxon>
        <taxon>Pseudomonadati</taxon>
        <taxon>Campylobacterota</taxon>
        <taxon>Epsilonproteobacteria</taxon>
        <taxon>Campylobacterales</taxon>
        <taxon>Campylobacteraceae</taxon>
        <taxon>Campylobacter</taxon>
    </lineage>
</organism>